<accession>A0A1X0DBE7</accession>
<keyword evidence="2" id="KW-1185">Reference proteome</keyword>
<reference evidence="1 2" key="1">
    <citation type="submission" date="2017-02" db="EMBL/GenBank/DDBJ databases">
        <title>The new phylogeny of genus Mycobacterium.</title>
        <authorList>
            <person name="Tortoli E."/>
            <person name="Trovato A."/>
            <person name="Cirillo D.M."/>
        </authorList>
    </citation>
    <scope>NUCLEOTIDE SEQUENCE [LARGE SCALE GENOMIC DNA]</scope>
    <source>
        <strain evidence="1 2">DSM 44471</strain>
    </source>
</reference>
<organism evidence="1 2">
    <name type="scientific">Mycobacterium heidelbergense</name>
    <dbReference type="NCBI Taxonomy" id="53376"/>
    <lineage>
        <taxon>Bacteria</taxon>
        <taxon>Bacillati</taxon>
        <taxon>Actinomycetota</taxon>
        <taxon>Actinomycetes</taxon>
        <taxon>Mycobacteriales</taxon>
        <taxon>Mycobacteriaceae</taxon>
        <taxon>Mycobacterium</taxon>
        <taxon>Mycobacterium simiae complex</taxon>
    </lineage>
</organism>
<sequence>MLTIISRYVHFVVIQNCAKEMVVDLAARPHITTGVALASAAVLAVSPMVQHLPDLRLAHQLSQISVSNIQLAGAADSMVDLFAGVENELASLAGGVGAVAVPAAALTDFINPAALPLPLATWVNTFQATGANLQTLYNTWSKVPFVIPQQAAANWVDYANTYVGAYQTSAAAAVGYFTGNTSSSFGPLLQTAWTDLTTGKISAAVSTLYLALYNIPISNILLPLEKILQIPVDITKNLSNATSYLVNTDVTFIGLLGLFSPVAAAQTALGSSLQAVYNSWTGGDALGALANLLNTPGATTNAALNGFTGLLGSNGLVHELVTLLNPGLAQQIVAPSAVNIATGGSLSGAAQAFVNQLTNGWPSLTPVVNTISGGLTSLLHSIPSVVANLPSILSNFGGLLASNIGLLISNLLKLL</sequence>
<proteinExistence type="predicted"/>
<dbReference type="Proteomes" id="UP000192566">
    <property type="component" value="Unassembled WGS sequence"/>
</dbReference>
<name>A0A1X0DBE7_MYCHE</name>
<dbReference type="AlphaFoldDB" id="A0A1X0DBE7"/>
<dbReference type="EMBL" id="MVHR01000045">
    <property type="protein sequence ID" value="ORA69701.1"/>
    <property type="molecule type" value="Genomic_DNA"/>
</dbReference>
<comment type="caution">
    <text evidence="1">The sequence shown here is derived from an EMBL/GenBank/DDBJ whole genome shotgun (WGS) entry which is preliminary data.</text>
</comment>
<protein>
    <submittedName>
        <fullName evidence="1">Uncharacterized protein</fullName>
    </submittedName>
</protein>
<evidence type="ECO:0000313" key="2">
    <source>
        <dbReference type="Proteomes" id="UP000192566"/>
    </source>
</evidence>
<evidence type="ECO:0000313" key="1">
    <source>
        <dbReference type="EMBL" id="ORA69701.1"/>
    </source>
</evidence>
<gene>
    <name evidence="1" type="ORF">BST25_20995</name>
</gene>